<gene>
    <name evidence="2" type="ORF">RB2654_16141</name>
</gene>
<dbReference type="Gene3D" id="3.40.630.30">
    <property type="match status" value="1"/>
</dbReference>
<keyword evidence="3" id="KW-1185">Reference proteome</keyword>
<sequence>MDIAFRRLSDIPLDDITAHMSDPRVAAHMPLLSGDWSDRQSAELVAAKEETWRRDGLGHWAFVVDGVYAGWGGFQREGEEWDFGLVLRPDRFGLGPRIARACLNAAARHPRIPFVTFLLPPSRNHIAALARLGAREVDGVEYGGAAFRKFRLDTPETRA</sequence>
<protein>
    <recommendedName>
        <fullName evidence="1">N-acetyltransferase domain-containing protein</fullName>
    </recommendedName>
</protein>
<dbReference type="RefSeq" id="WP_008333471.1">
    <property type="nucleotide sequence ID" value="NZ_CH902578.1"/>
</dbReference>
<name>A3VB83_9RHOB</name>
<proteinExistence type="predicted"/>
<dbReference type="Proteomes" id="UP000002931">
    <property type="component" value="Unassembled WGS sequence"/>
</dbReference>
<comment type="caution">
    <text evidence="2">The sequence shown here is derived from an EMBL/GenBank/DDBJ whole genome shotgun (WGS) entry which is preliminary data.</text>
</comment>
<accession>A3VB83</accession>
<dbReference type="SUPFAM" id="SSF55729">
    <property type="entry name" value="Acyl-CoA N-acyltransferases (Nat)"/>
    <property type="match status" value="1"/>
</dbReference>
<dbReference type="eggNOG" id="COG1670">
    <property type="taxonomic scope" value="Bacteria"/>
</dbReference>
<dbReference type="InterPro" id="IPR016181">
    <property type="entry name" value="Acyl_CoA_acyltransferase"/>
</dbReference>
<evidence type="ECO:0000313" key="3">
    <source>
        <dbReference type="Proteomes" id="UP000002931"/>
    </source>
</evidence>
<organism evidence="2 3">
    <name type="scientific">Maritimibacter alkaliphilus HTCC2654</name>
    <dbReference type="NCBI Taxonomy" id="314271"/>
    <lineage>
        <taxon>Bacteria</taxon>
        <taxon>Pseudomonadati</taxon>
        <taxon>Pseudomonadota</taxon>
        <taxon>Alphaproteobacteria</taxon>
        <taxon>Rhodobacterales</taxon>
        <taxon>Roseobacteraceae</taxon>
        <taxon>Maritimibacter</taxon>
    </lineage>
</organism>
<dbReference type="STRING" id="314271.RB2654_16141"/>
<dbReference type="Pfam" id="PF13302">
    <property type="entry name" value="Acetyltransf_3"/>
    <property type="match status" value="1"/>
</dbReference>
<evidence type="ECO:0000259" key="1">
    <source>
        <dbReference type="Pfam" id="PF13302"/>
    </source>
</evidence>
<reference evidence="2 3" key="1">
    <citation type="journal article" date="2010" name="J. Bacteriol.">
        <title>Genome sequences of Pelagibaca bermudensis HTCC2601T and Maritimibacter alkaliphilus HTCC2654T, the type strains of two marine Roseobacter genera.</title>
        <authorList>
            <person name="Thrash J.C."/>
            <person name="Cho J.C."/>
            <person name="Ferriera S."/>
            <person name="Johnson J."/>
            <person name="Vergin K.L."/>
            <person name="Giovannoni S.J."/>
        </authorList>
    </citation>
    <scope>NUCLEOTIDE SEQUENCE [LARGE SCALE GENOMIC DNA]</scope>
    <source>
        <strain evidence="2 3">HTCC2654</strain>
    </source>
</reference>
<evidence type="ECO:0000313" key="2">
    <source>
        <dbReference type="EMBL" id="EAQ14216.1"/>
    </source>
</evidence>
<dbReference type="AlphaFoldDB" id="A3VB83"/>
<dbReference type="GO" id="GO:0016747">
    <property type="term" value="F:acyltransferase activity, transferring groups other than amino-acyl groups"/>
    <property type="evidence" value="ECO:0007669"/>
    <property type="project" value="InterPro"/>
</dbReference>
<dbReference type="EMBL" id="AAMT01000002">
    <property type="protein sequence ID" value="EAQ14216.1"/>
    <property type="molecule type" value="Genomic_DNA"/>
</dbReference>
<feature type="domain" description="N-acetyltransferase" evidence="1">
    <location>
        <begin position="5"/>
        <end position="133"/>
    </location>
</feature>
<dbReference type="InterPro" id="IPR000182">
    <property type="entry name" value="GNAT_dom"/>
</dbReference>
<dbReference type="HOGENOM" id="CLU_122838_0_0_5"/>